<name>A0ACA9SCI5_9GLOM</name>
<dbReference type="EMBL" id="CAJVQC010108443">
    <property type="protein sequence ID" value="CAG8834183.1"/>
    <property type="molecule type" value="Genomic_DNA"/>
</dbReference>
<evidence type="ECO:0000313" key="1">
    <source>
        <dbReference type="EMBL" id="CAG8834183.1"/>
    </source>
</evidence>
<feature type="non-terminal residue" evidence="1">
    <location>
        <position position="1"/>
    </location>
</feature>
<accession>A0ACA9SCI5</accession>
<dbReference type="Proteomes" id="UP000789920">
    <property type="component" value="Unassembled WGS sequence"/>
</dbReference>
<keyword evidence="2" id="KW-1185">Reference proteome</keyword>
<feature type="non-terminal residue" evidence="1">
    <location>
        <position position="100"/>
    </location>
</feature>
<gene>
    <name evidence="1" type="ORF">RPERSI_LOCUS29108</name>
</gene>
<reference evidence="1" key="1">
    <citation type="submission" date="2021-06" db="EMBL/GenBank/DDBJ databases">
        <authorList>
            <person name="Kallberg Y."/>
            <person name="Tangrot J."/>
            <person name="Rosling A."/>
        </authorList>
    </citation>
    <scope>NUCLEOTIDE SEQUENCE</scope>
    <source>
        <strain evidence="1">MA461A</strain>
    </source>
</reference>
<evidence type="ECO:0000313" key="2">
    <source>
        <dbReference type="Proteomes" id="UP000789920"/>
    </source>
</evidence>
<proteinExistence type="predicted"/>
<protein>
    <submittedName>
        <fullName evidence="1">4993_t:CDS:1</fullName>
    </submittedName>
</protein>
<organism evidence="1 2">
    <name type="scientific">Racocetra persica</name>
    <dbReference type="NCBI Taxonomy" id="160502"/>
    <lineage>
        <taxon>Eukaryota</taxon>
        <taxon>Fungi</taxon>
        <taxon>Fungi incertae sedis</taxon>
        <taxon>Mucoromycota</taxon>
        <taxon>Glomeromycotina</taxon>
        <taxon>Glomeromycetes</taxon>
        <taxon>Diversisporales</taxon>
        <taxon>Gigasporaceae</taxon>
        <taxon>Racocetra</taxon>
    </lineage>
</organism>
<sequence length="100" mass="11274">FADLNFLYWILFGRSSLELSALMPRDPAANKKAIMYLLINLTWPILADFDFNNIYTLKPFFKNPTFGGIWTPLDHSDAIEKVQAALKKGQIPIITAKTGA</sequence>
<comment type="caution">
    <text evidence="1">The sequence shown here is derived from an EMBL/GenBank/DDBJ whole genome shotgun (WGS) entry which is preliminary data.</text>
</comment>